<evidence type="ECO:0000313" key="2">
    <source>
        <dbReference type="Proteomes" id="UP000285780"/>
    </source>
</evidence>
<dbReference type="InterPro" id="IPR025345">
    <property type="entry name" value="DUF4249"/>
</dbReference>
<name>A0A420E0F9_9FLAO</name>
<keyword evidence="2" id="KW-1185">Reference proteome</keyword>
<protein>
    <submittedName>
        <fullName evidence="1">Uncharacterized protein DUF4249</fullName>
    </submittedName>
</protein>
<dbReference type="Proteomes" id="UP000285780">
    <property type="component" value="Unassembled WGS sequence"/>
</dbReference>
<accession>A0A420E0F9</accession>
<proteinExistence type="predicted"/>
<dbReference type="EMBL" id="RAQM01000009">
    <property type="protein sequence ID" value="RKF03559.1"/>
    <property type="molecule type" value="Genomic_DNA"/>
</dbReference>
<comment type="caution">
    <text evidence="1">The sequence shown here is derived from an EMBL/GenBank/DDBJ whole genome shotgun (WGS) entry which is preliminary data.</text>
</comment>
<reference evidence="1 2" key="1">
    <citation type="submission" date="2018-09" db="EMBL/GenBank/DDBJ databases">
        <title>Genomic Encyclopedia of Archaeal and Bacterial Type Strains, Phase II (KMG-II): from individual species to whole genera.</title>
        <authorList>
            <person name="Goeker M."/>
        </authorList>
    </citation>
    <scope>NUCLEOTIDE SEQUENCE [LARGE SCALE GENOMIC DNA]</scope>
    <source>
        <strain evidence="1 2">DSM 16505</strain>
    </source>
</reference>
<sequence>MKKYTKWFYLTLIIFSINSCIEPIDFKPESSERHLVVRSVLTDELRKHSIELSRTISIDSTEINPEKNALVSITDSNGTVYNFEEEEPGIYTSILNFSAEEGKSYSLKIQTSDGKSYSSKPQSLPSSSEIAEINTSIEENLDSDFPDLVFKVNSSPLSEEGKYYRYEYDETFKVISNFWNPQKIEIISDTPPYEFELVYKNPEIDGTGICYVNNSSSNIILTETKTLSEDKVLNFPVCKIPLNSYRIGIRYSILVKQYVLNEESYDFYSLLNKFSDPDDVFTQIQVGNIPSNISSDNNPDLNKVMGFFEVSSVSTKRIFINRDEITTTGYKNYTDGYNCSLTLNPFILDTDGSSPLLELLRSGWVYLGVPEGDPPIIPPNHPYIVIKETCGDCKHLGSISPPDFWVE</sequence>
<gene>
    <name evidence="1" type="ORF">C8N26_1948</name>
</gene>
<dbReference type="AlphaFoldDB" id="A0A420E0F9"/>
<evidence type="ECO:0000313" key="1">
    <source>
        <dbReference type="EMBL" id="RKF03559.1"/>
    </source>
</evidence>
<organism evidence="1 2">
    <name type="scientific">Tenacibaculum lutimaris</name>
    <dbReference type="NCBI Taxonomy" id="285258"/>
    <lineage>
        <taxon>Bacteria</taxon>
        <taxon>Pseudomonadati</taxon>
        <taxon>Bacteroidota</taxon>
        <taxon>Flavobacteriia</taxon>
        <taxon>Flavobacteriales</taxon>
        <taxon>Flavobacteriaceae</taxon>
        <taxon>Tenacibaculum</taxon>
    </lineage>
</organism>
<dbReference type="Pfam" id="PF14054">
    <property type="entry name" value="DUF4249"/>
    <property type="match status" value="1"/>
</dbReference>
<dbReference type="RefSeq" id="WP_120187092.1">
    <property type="nucleotide sequence ID" value="NZ_RAQM01000009.1"/>
</dbReference>